<dbReference type="Proteomes" id="UP000612893">
    <property type="component" value="Unassembled WGS sequence"/>
</dbReference>
<dbReference type="SUPFAM" id="SSF46689">
    <property type="entry name" value="Homeodomain-like"/>
    <property type="match status" value="1"/>
</dbReference>
<dbReference type="InterPro" id="IPR009057">
    <property type="entry name" value="Homeodomain-like_sf"/>
</dbReference>
<evidence type="ECO:0000256" key="2">
    <source>
        <dbReference type="PROSITE-ProRule" id="PRU00335"/>
    </source>
</evidence>
<dbReference type="GO" id="GO:0000976">
    <property type="term" value="F:transcription cis-regulatory region binding"/>
    <property type="evidence" value="ECO:0007669"/>
    <property type="project" value="TreeGrafter"/>
</dbReference>
<dbReference type="Gene3D" id="1.10.357.10">
    <property type="entry name" value="Tetracycline Repressor, domain 2"/>
    <property type="match status" value="1"/>
</dbReference>
<evidence type="ECO:0000256" key="1">
    <source>
        <dbReference type="ARBA" id="ARBA00023125"/>
    </source>
</evidence>
<dbReference type="InterPro" id="IPR050109">
    <property type="entry name" value="HTH-type_TetR-like_transc_reg"/>
</dbReference>
<feature type="domain" description="HTH tetR-type" evidence="4">
    <location>
        <begin position="27"/>
        <end position="87"/>
    </location>
</feature>
<reference evidence="5" key="1">
    <citation type="submission" date="2020-10" db="EMBL/GenBank/DDBJ databases">
        <title>Ca. Dormibacterota MAGs.</title>
        <authorList>
            <person name="Montgomery K."/>
        </authorList>
    </citation>
    <scope>NUCLEOTIDE SEQUENCE [LARGE SCALE GENOMIC DNA]</scope>
    <source>
        <strain evidence="5">SC8812_S17_10</strain>
    </source>
</reference>
<feature type="DNA-binding region" description="H-T-H motif" evidence="2">
    <location>
        <begin position="50"/>
        <end position="69"/>
    </location>
</feature>
<keyword evidence="6" id="KW-1185">Reference proteome</keyword>
<dbReference type="EMBL" id="JAEKNR010000027">
    <property type="protein sequence ID" value="MBJ7596876.1"/>
    <property type="molecule type" value="Genomic_DNA"/>
</dbReference>
<evidence type="ECO:0000313" key="6">
    <source>
        <dbReference type="Proteomes" id="UP000612893"/>
    </source>
</evidence>
<protein>
    <submittedName>
        <fullName evidence="5">TetR family transcriptional regulator</fullName>
    </submittedName>
</protein>
<keyword evidence="1 2" id="KW-0238">DNA-binding</keyword>
<evidence type="ECO:0000256" key="3">
    <source>
        <dbReference type="SAM" id="MobiDB-lite"/>
    </source>
</evidence>
<dbReference type="GO" id="GO:0003700">
    <property type="term" value="F:DNA-binding transcription factor activity"/>
    <property type="evidence" value="ECO:0007669"/>
    <property type="project" value="TreeGrafter"/>
</dbReference>
<dbReference type="AlphaFoldDB" id="A0A934JW38"/>
<dbReference type="InterPro" id="IPR036271">
    <property type="entry name" value="Tet_transcr_reg_TetR-rel_C_sf"/>
</dbReference>
<comment type="caution">
    <text evidence="5">The sequence shown here is derived from an EMBL/GenBank/DDBJ whole genome shotgun (WGS) entry which is preliminary data.</text>
</comment>
<dbReference type="PROSITE" id="PS50977">
    <property type="entry name" value="HTH_TETR_2"/>
    <property type="match status" value="1"/>
</dbReference>
<feature type="region of interest" description="Disordered" evidence="3">
    <location>
        <begin position="1"/>
        <end position="23"/>
    </location>
</feature>
<dbReference type="SUPFAM" id="SSF48498">
    <property type="entry name" value="Tetracyclin repressor-like, C-terminal domain"/>
    <property type="match status" value="1"/>
</dbReference>
<evidence type="ECO:0000259" key="4">
    <source>
        <dbReference type="PROSITE" id="PS50977"/>
    </source>
</evidence>
<organism evidence="5 6">
    <name type="scientific">Candidatus Nephthysia bennettiae</name>
    <dbReference type="NCBI Taxonomy" id="3127016"/>
    <lineage>
        <taxon>Bacteria</taxon>
        <taxon>Bacillati</taxon>
        <taxon>Candidatus Dormiibacterota</taxon>
        <taxon>Candidatus Dormibacteria</taxon>
        <taxon>Candidatus Dormibacterales</taxon>
        <taxon>Candidatus Dormibacteraceae</taxon>
        <taxon>Candidatus Nephthysia</taxon>
    </lineage>
</organism>
<dbReference type="PANTHER" id="PTHR30055">
    <property type="entry name" value="HTH-TYPE TRANSCRIPTIONAL REGULATOR RUTR"/>
    <property type="match status" value="1"/>
</dbReference>
<proteinExistence type="predicted"/>
<accession>A0A934JW38</accession>
<dbReference type="InterPro" id="IPR001647">
    <property type="entry name" value="HTH_TetR"/>
</dbReference>
<name>A0A934JW38_9BACT</name>
<gene>
    <name evidence="5" type="ORF">JF922_02150</name>
</gene>
<dbReference type="Pfam" id="PF00440">
    <property type="entry name" value="TetR_N"/>
    <property type="match status" value="1"/>
</dbReference>
<sequence>MSAMDQKVKLAGRRRRYDGSRRQAAAQRTRQAIVAAGRQQFLERGYAATTMPAIAAAAGVALDTVYASVGPKPALFKQLVEMAISGAEEPVPALERDYVREIRAEPDPRRKLELYARAMRLIQERLAPLFRVLRDAAQVDPQLTALWEEISHRRASNMRMFAAELAAAGGLRQGVSVEEAADVVWVTNSPEFFLLLVRERQWDLDRFESWLAATWIRLLLP</sequence>
<dbReference type="PANTHER" id="PTHR30055:SF146">
    <property type="entry name" value="HTH-TYPE TRANSCRIPTIONAL DUAL REGULATOR CECR"/>
    <property type="match status" value="1"/>
</dbReference>
<evidence type="ECO:0000313" key="5">
    <source>
        <dbReference type="EMBL" id="MBJ7596876.1"/>
    </source>
</evidence>